<dbReference type="PANTHER" id="PTHR30290:SF83">
    <property type="entry name" value="ABC TRANSPORTER SUBSTRATE-BINDING PROTEIN"/>
    <property type="match status" value="1"/>
</dbReference>
<proteinExistence type="predicted"/>
<dbReference type="Gene3D" id="3.40.190.10">
    <property type="entry name" value="Periplasmic binding protein-like II"/>
    <property type="match status" value="1"/>
</dbReference>
<dbReference type="SUPFAM" id="SSF53850">
    <property type="entry name" value="Periplasmic binding protein-like II"/>
    <property type="match status" value="1"/>
</dbReference>
<dbReference type="InterPro" id="IPR039424">
    <property type="entry name" value="SBP_5"/>
</dbReference>
<dbReference type="InterPro" id="IPR030678">
    <property type="entry name" value="Peptide/Ni-bd"/>
</dbReference>
<feature type="chain" id="PRO_5045353137" evidence="2">
    <location>
        <begin position="28"/>
        <end position="528"/>
    </location>
</feature>
<dbReference type="RefSeq" id="WP_339391193.1">
    <property type="nucleotide sequence ID" value="NZ_BAAAAF010000001.1"/>
</dbReference>
<comment type="caution">
    <text evidence="4">The sequence shown here is derived from an EMBL/GenBank/DDBJ whole genome shotgun (WGS) entry which is preliminary data.</text>
</comment>
<gene>
    <name evidence="4" type="ORF">NCCP602_01520</name>
</gene>
<dbReference type="PANTHER" id="PTHR30290">
    <property type="entry name" value="PERIPLASMIC BINDING COMPONENT OF ABC TRANSPORTER"/>
    <property type="match status" value="1"/>
</dbReference>
<dbReference type="CDD" id="cd00995">
    <property type="entry name" value="PBP2_NikA_DppA_OppA_like"/>
    <property type="match status" value="1"/>
</dbReference>
<evidence type="ECO:0000313" key="4">
    <source>
        <dbReference type="EMBL" id="GAA0034191.1"/>
    </source>
</evidence>
<feature type="signal peptide" evidence="2">
    <location>
        <begin position="1"/>
        <end position="27"/>
    </location>
</feature>
<evidence type="ECO:0000313" key="5">
    <source>
        <dbReference type="Proteomes" id="UP001498238"/>
    </source>
</evidence>
<dbReference type="InterPro" id="IPR000914">
    <property type="entry name" value="SBP_5_dom"/>
</dbReference>
<reference evidence="4 5" key="1">
    <citation type="submission" date="2024-01" db="EMBL/GenBank/DDBJ databases">
        <title>Characterization of antibiotic resistant novel bacterial strains and their environmental applications.</title>
        <authorList>
            <person name="Manzoor S."/>
            <person name="Abbas S."/>
            <person name="Arshad M."/>
            <person name="Ahmed I."/>
        </authorList>
    </citation>
    <scope>NUCLEOTIDE SEQUENCE [LARGE SCALE GENOMIC DNA]</scope>
    <source>
        <strain evidence="4 5">NCCP-602</strain>
    </source>
</reference>
<name>A0ABN0SJ52_9MICO</name>
<keyword evidence="2" id="KW-0732">Signal</keyword>
<evidence type="ECO:0000256" key="2">
    <source>
        <dbReference type="SAM" id="SignalP"/>
    </source>
</evidence>
<accession>A0ABN0SJ52</accession>
<dbReference type="EMBL" id="BAAAAF010000001">
    <property type="protein sequence ID" value="GAA0034191.1"/>
    <property type="molecule type" value="Genomic_DNA"/>
</dbReference>
<evidence type="ECO:0000256" key="1">
    <source>
        <dbReference type="SAM" id="MobiDB-lite"/>
    </source>
</evidence>
<keyword evidence="5" id="KW-1185">Reference proteome</keyword>
<dbReference type="PROSITE" id="PS51257">
    <property type="entry name" value="PROKAR_LIPOPROTEIN"/>
    <property type="match status" value="1"/>
</dbReference>
<feature type="region of interest" description="Disordered" evidence="1">
    <location>
        <begin position="32"/>
        <end position="55"/>
    </location>
</feature>
<dbReference type="Gene3D" id="3.10.105.10">
    <property type="entry name" value="Dipeptide-binding Protein, Domain 3"/>
    <property type="match status" value="1"/>
</dbReference>
<protein>
    <submittedName>
        <fullName evidence="4">ABC transporter substrate-binding protein</fullName>
    </submittedName>
</protein>
<dbReference type="Pfam" id="PF00496">
    <property type="entry name" value="SBP_bac_5"/>
    <property type="match status" value="1"/>
</dbReference>
<dbReference type="PIRSF" id="PIRSF002741">
    <property type="entry name" value="MppA"/>
    <property type="match status" value="1"/>
</dbReference>
<dbReference type="Proteomes" id="UP001498238">
    <property type="component" value="Unassembled WGS sequence"/>
</dbReference>
<feature type="domain" description="Solute-binding protein family 5" evidence="3">
    <location>
        <begin position="77"/>
        <end position="451"/>
    </location>
</feature>
<sequence length="528" mass="57115">MTTTRHLLTLTALAASASLILSGCASGGTGSAPAGDGSLSFNTSEPKSILPQKEPGSQIGMALCANLMEMNVETQNYEPLVAESVESEDSTKWTITLKDGWTFQDGTPVTASSYVDAWNKTAYGPNAWQGNGSFTTFVGYEDLNPAEGEPKAKELSGVTTPDEKTIEVTLDAPNSDFPMLLSTNPLCPLPQAAFDDPDGYEKNPIGNGPYKFASWDNGVAVELEKWADFPGGQAFSGGADRLVAKIYTAKDAAYTDFTAGNLDMMRNTTPQIVEKAKNDVGEDAIYEVKTGSKQYSLQFPDYLEEYKDPDFRKAVSMSIDRQKIVDALLKGQGQPSDSLLPPSLEAYQQGACESCTFDPAQAKQLLEKSGFSGTLTISYASGGSDQVIQAVVRQIQDNLGIEVKLDPVLPTELSEKRTTGKLEGATYGLWGWTYKSPDQFLSQYQTGGDGNEVTQYSNPKVDDLLTRARGEQDPAKRNQLFADAEELILADLPAVPLFIPKDYGLRSQCAAMNEVQGDIQFYRAGYAC</sequence>
<organism evidence="4 5">
    <name type="scientific">Brevibacterium metallidurans</name>
    <dbReference type="NCBI Taxonomy" id="1482676"/>
    <lineage>
        <taxon>Bacteria</taxon>
        <taxon>Bacillati</taxon>
        <taxon>Actinomycetota</taxon>
        <taxon>Actinomycetes</taxon>
        <taxon>Micrococcales</taxon>
        <taxon>Brevibacteriaceae</taxon>
        <taxon>Brevibacterium</taxon>
    </lineage>
</organism>
<dbReference type="Gene3D" id="3.90.76.10">
    <property type="entry name" value="Dipeptide-binding Protein, Domain 1"/>
    <property type="match status" value="1"/>
</dbReference>
<evidence type="ECO:0000259" key="3">
    <source>
        <dbReference type="Pfam" id="PF00496"/>
    </source>
</evidence>